<dbReference type="AlphaFoldDB" id="A0A426YNH9"/>
<feature type="compositionally biased region" description="Basic and acidic residues" evidence="1">
    <location>
        <begin position="59"/>
        <end position="79"/>
    </location>
</feature>
<organism evidence="2 3">
    <name type="scientific">Ensete ventricosum</name>
    <name type="common">Abyssinian banana</name>
    <name type="synonym">Musa ensete</name>
    <dbReference type="NCBI Taxonomy" id="4639"/>
    <lineage>
        <taxon>Eukaryota</taxon>
        <taxon>Viridiplantae</taxon>
        <taxon>Streptophyta</taxon>
        <taxon>Embryophyta</taxon>
        <taxon>Tracheophyta</taxon>
        <taxon>Spermatophyta</taxon>
        <taxon>Magnoliopsida</taxon>
        <taxon>Liliopsida</taxon>
        <taxon>Zingiberales</taxon>
        <taxon>Musaceae</taxon>
        <taxon>Ensete</taxon>
    </lineage>
</organism>
<evidence type="ECO:0000313" key="3">
    <source>
        <dbReference type="Proteomes" id="UP000287651"/>
    </source>
</evidence>
<feature type="compositionally biased region" description="Basic and acidic residues" evidence="1">
    <location>
        <begin position="34"/>
        <end position="46"/>
    </location>
</feature>
<evidence type="ECO:0000313" key="2">
    <source>
        <dbReference type="EMBL" id="RRT53263.1"/>
    </source>
</evidence>
<evidence type="ECO:0000256" key="1">
    <source>
        <dbReference type="SAM" id="MobiDB-lite"/>
    </source>
</evidence>
<protein>
    <submittedName>
        <fullName evidence="2">Uncharacterized protein</fullName>
    </submittedName>
</protein>
<accession>A0A426YNH9</accession>
<sequence>MADTPHQPRNFVGSQPSDLTSSGPPTAHNLPPRGPRDGAPPRDRHSSSPMSSPRPPRLTAHERADKPHGRDHRFRERKPPLRLHLPRTATKAAVVIMRATDTASDQTPQTAAAILAFHEGEGRRDKKDQKTKDDIEKAIKKETERVILPHGNGRKGNLLFLLLPPLPHPHPLRPHFLLLPPLCVELDAVTAPDLDRIDPRRL</sequence>
<gene>
    <name evidence="2" type="ORF">B296_00037353</name>
</gene>
<name>A0A426YNH9_ENSVE</name>
<proteinExistence type="predicted"/>
<feature type="region of interest" description="Disordered" evidence="1">
    <location>
        <begin position="1"/>
        <end position="83"/>
    </location>
</feature>
<reference evidence="2 3" key="1">
    <citation type="journal article" date="2014" name="Agronomy (Basel)">
        <title>A Draft Genome Sequence for Ensete ventricosum, the Drought-Tolerant Tree Against Hunger.</title>
        <authorList>
            <person name="Harrison J."/>
            <person name="Moore K.A."/>
            <person name="Paszkiewicz K."/>
            <person name="Jones T."/>
            <person name="Grant M."/>
            <person name="Ambacheew D."/>
            <person name="Muzemil S."/>
            <person name="Studholme D.J."/>
        </authorList>
    </citation>
    <scope>NUCLEOTIDE SEQUENCE [LARGE SCALE GENOMIC DNA]</scope>
</reference>
<feature type="compositionally biased region" description="Polar residues" evidence="1">
    <location>
        <begin position="12"/>
        <end position="24"/>
    </location>
</feature>
<dbReference type="Proteomes" id="UP000287651">
    <property type="component" value="Unassembled WGS sequence"/>
</dbReference>
<comment type="caution">
    <text evidence="2">The sequence shown here is derived from an EMBL/GenBank/DDBJ whole genome shotgun (WGS) entry which is preliminary data.</text>
</comment>
<dbReference type="EMBL" id="AMZH03011229">
    <property type="protein sequence ID" value="RRT53263.1"/>
    <property type="molecule type" value="Genomic_DNA"/>
</dbReference>